<dbReference type="SUPFAM" id="SSF50685">
    <property type="entry name" value="Barwin-like endoglucanases"/>
    <property type="match status" value="1"/>
</dbReference>
<organism evidence="4 5">
    <name type="scientific">Lyophyllum shimeji</name>
    <name type="common">Hon-shimeji</name>
    <name type="synonym">Tricholoma shimeji</name>
    <dbReference type="NCBI Taxonomy" id="47721"/>
    <lineage>
        <taxon>Eukaryota</taxon>
        <taxon>Fungi</taxon>
        <taxon>Dikarya</taxon>
        <taxon>Basidiomycota</taxon>
        <taxon>Agaricomycotina</taxon>
        <taxon>Agaricomycetes</taxon>
        <taxon>Agaricomycetidae</taxon>
        <taxon>Agaricales</taxon>
        <taxon>Tricholomatineae</taxon>
        <taxon>Lyophyllaceae</taxon>
        <taxon>Lyophyllum</taxon>
    </lineage>
</organism>
<feature type="signal peptide" evidence="3">
    <location>
        <begin position="1"/>
        <end position="22"/>
    </location>
</feature>
<sequence>MRFFASLVASVVSFAFLDTAFGAVHKPNAPPWRRHTARSPPAPLLGKNITMSERGESTLVKRFDNARFSFYDAGMGACGKMNSNSDFIVALNAPQFDSGDYCFKTITITWHGKSTQAQIVDKCMECPYGALDFSRGLFDYFSDESAGYLYGTWFLGSGEPPKPSPQPVPTTTKEKPTPTPTPTWTSTKTTSTHTTATTPSSSSLPATTSTSSATPSSTAIPFPTDVLSQLDLIMLNLGGVAIGAARARG</sequence>
<reference evidence="4" key="1">
    <citation type="submission" date="2022-07" db="EMBL/GenBank/DDBJ databases">
        <title>The genome of Lyophyllum shimeji provides insight into the initial evolution of ectomycorrhizal fungal genome.</title>
        <authorList>
            <person name="Kobayashi Y."/>
            <person name="Shibata T."/>
            <person name="Hirakawa H."/>
            <person name="Shigenobu S."/>
            <person name="Nishiyama T."/>
            <person name="Yamada A."/>
            <person name="Hasebe M."/>
            <person name="Kawaguchi M."/>
        </authorList>
    </citation>
    <scope>NUCLEOTIDE SEQUENCE</scope>
    <source>
        <strain evidence="4">AT787</strain>
    </source>
</reference>
<feature type="region of interest" description="Disordered" evidence="2">
    <location>
        <begin position="159"/>
        <end position="220"/>
    </location>
</feature>
<evidence type="ECO:0000256" key="1">
    <source>
        <dbReference type="ARBA" id="ARBA00022729"/>
    </source>
</evidence>
<dbReference type="Proteomes" id="UP001063166">
    <property type="component" value="Unassembled WGS sequence"/>
</dbReference>
<dbReference type="PANTHER" id="PTHR31836">
    <property type="match status" value="1"/>
</dbReference>
<evidence type="ECO:0000256" key="2">
    <source>
        <dbReference type="SAM" id="MobiDB-lite"/>
    </source>
</evidence>
<keyword evidence="1 3" id="KW-0732">Signal</keyword>
<dbReference type="Gene3D" id="2.40.40.10">
    <property type="entry name" value="RlpA-like domain"/>
    <property type="match status" value="1"/>
</dbReference>
<dbReference type="EMBL" id="BRPK01000002">
    <property type="protein sequence ID" value="GLB35357.1"/>
    <property type="molecule type" value="Genomic_DNA"/>
</dbReference>
<keyword evidence="5" id="KW-1185">Reference proteome</keyword>
<comment type="caution">
    <text evidence="4">The sequence shown here is derived from an EMBL/GenBank/DDBJ whole genome shotgun (WGS) entry which is preliminary data.</text>
</comment>
<evidence type="ECO:0000256" key="3">
    <source>
        <dbReference type="SAM" id="SignalP"/>
    </source>
</evidence>
<gene>
    <name evidence="4" type="ORF">LshimejAT787_0209220</name>
</gene>
<accession>A0A9P3PH86</accession>
<feature type="compositionally biased region" description="Low complexity" evidence="2">
    <location>
        <begin position="182"/>
        <end position="220"/>
    </location>
</feature>
<evidence type="ECO:0000313" key="4">
    <source>
        <dbReference type="EMBL" id="GLB35357.1"/>
    </source>
</evidence>
<name>A0A9P3PH86_LYOSH</name>
<dbReference type="PANTHER" id="PTHR31836:SF28">
    <property type="entry name" value="SRCR DOMAIN-CONTAINING PROTEIN-RELATED"/>
    <property type="match status" value="1"/>
</dbReference>
<dbReference type="AlphaFoldDB" id="A0A9P3PH86"/>
<protein>
    <submittedName>
        <fullName evidence="4">Non-catalytic module family expn</fullName>
    </submittedName>
</protein>
<evidence type="ECO:0000313" key="5">
    <source>
        <dbReference type="Proteomes" id="UP001063166"/>
    </source>
</evidence>
<dbReference type="InterPro" id="IPR036908">
    <property type="entry name" value="RlpA-like_sf"/>
</dbReference>
<dbReference type="InterPro" id="IPR051477">
    <property type="entry name" value="Expansin_CellWall"/>
</dbReference>
<dbReference type="OrthoDB" id="623670at2759"/>
<proteinExistence type="predicted"/>
<feature type="chain" id="PRO_5040312740" evidence="3">
    <location>
        <begin position="23"/>
        <end position="249"/>
    </location>
</feature>
<dbReference type="CDD" id="cd22191">
    <property type="entry name" value="DPBB_RlpA_EXP_N-like"/>
    <property type="match status" value="1"/>
</dbReference>